<dbReference type="PANTHER" id="PTHR47359:SF3">
    <property type="entry name" value="NLP_P60 DOMAIN-CONTAINING PROTEIN-RELATED"/>
    <property type="match status" value="1"/>
</dbReference>
<keyword evidence="2" id="KW-0645">Protease</keyword>
<dbReference type="AlphaFoldDB" id="A0A3M2L0T9"/>
<dbReference type="InterPro" id="IPR000064">
    <property type="entry name" value="NLP_P60_dom"/>
</dbReference>
<reference evidence="7 8" key="1">
    <citation type="submission" date="2018-10" db="EMBL/GenBank/DDBJ databases">
        <title>Isolation from cow dung.</title>
        <authorList>
            <person name="Ling L."/>
        </authorList>
    </citation>
    <scope>NUCLEOTIDE SEQUENCE [LARGE SCALE GENOMIC DNA]</scope>
    <source>
        <strain evidence="7 8">NEAU-LL90</strain>
    </source>
</reference>
<comment type="caution">
    <text evidence="7">The sequence shown here is derived from an EMBL/GenBank/DDBJ whole genome shotgun (WGS) entry which is preliminary data.</text>
</comment>
<keyword evidence="8" id="KW-1185">Reference proteome</keyword>
<feature type="compositionally biased region" description="Basic and acidic residues" evidence="5">
    <location>
        <begin position="231"/>
        <end position="242"/>
    </location>
</feature>
<evidence type="ECO:0000256" key="1">
    <source>
        <dbReference type="ARBA" id="ARBA00007074"/>
    </source>
</evidence>
<feature type="compositionally biased region" description="Polar residues" evidence="5">
    <location>
        <begin position="322"/>
        <end position="331"/>
    </location>
</feature>
<gene>
    <name evidence="7" type="ORF">EBN03_22090</name>
</gene>
<sequence length="471" mass="48655">MSVRRPGGSVRVALGLLLSGLVTVVVMPLSAAVPPPPPNPTDGDIAAAGAQVQASIGQVGDLINQVATAQAQLQQLDDAVGARREAVNKALVDLQNARAAADVAGAAAAQTQQDLAAAGDRVDTVRKDFDAAARESYMRPGTHSVLTYLSGDAAGSDVALDRSMVMSSVSKSQTQVLDELRRAQLDQANKDSSARAAKEAADSAAAAADAQRIAAIAAVSTAQAAADQQAAKRNDLTTKRDSAQQQLDAARDTVSGLQGQRDAYLAWDRQRQAEEAAARVAAAQAAARVAADRAAAERAAQAGSGQYPHTQLGAGGAHGSKTVPTRPSGSRSDLIETVVDRAMSQLGVTYSWGGGDEEGPTLGIHDGGVADSYGDYNKVGFDCSGLMVYAFAGIGVSLPHYSGYQYQMGTRVPVGDRQRGDMLFWGSNGSEHVALYLGGGQMIEAPESGEVVRVTAVREGGIMPYAVRIVT</sequence>
<organism evidence="7 8">
    <name type="scientific">Nocardia stercoris</name>
    <dbReference type="NCBI Taxonomy" id="2483361"/>
    <lineage>
        <taxon>Bacteria</taxon>
        <taxon>Bacillati</taxon>
        <taxon>Actinomycetota</taxon>
        <taxon>Actinomycetes</taxon>
        <taxon>Mycobacteriales</taxon>
        <taxon>Nocardiaceae</taxon>
        <taxon>Nocardia</taxon>
    </lineage>
</organism>
<dbReference type="PROSITE" id="PS51935">
    <property type="entry name" value="NLPC_P60"/>
    <property type="match status" value="1"/>
</dbReference>
<evidence type="ECO:0000313" key="8">
    <source>
        <dbReference type="Proteomes" id="UP000279275"/>
    </source>
</evidence>
<dbReference type="EMBL" id="RFFH01000010">
    <property type="protein sequence ID" value="RMI30340.1"/>
    <property type="molecule type" value="Genomic_DNA"/>
</dbReference>
<dbReference type="GO" id="GO:0008234">
    <property type="term" value="F:cysteine-type peptidase activity"/>
    <property type="evidence" value="ECO:0007669"/>
    <property type="project" value="UniProtKB-KW"/>
</dbReference>
<dbReference type="OrthoDB" id="4771638at2"/>
<keyword evidence="3" id="KW-0378">Hydrolase</keyword>
<feature type="region of interest" description="Disordered" evidence="5">
    <location>
        <begin position="231"/>
        <end position="255"/>
    </location>
</feature>
<dbReference type="InterPro" id="IPR051794">
    <property type="entry name" value="PG_Endopeptidase_C40"/>
</dbReference>
<proteinExistence type="inferred from homology"/>
<dbReference type="SUPFAM" id="SSF56954">
    <property type="entry name" value="Outer membrane efflux proteins (OEP)"/>
    <property type="match status" value="1"/>
</dbReference>
<dbReference type="RefSeq" id="WP_122190008.1">
    <property type="nucleotide sequence ID" value="NZ_RFFH01000010.1"/>
</dbReference>
<comment type="similarity">
    <text evidence="1">Belongs to the peptidase C40 family.</text>
</comment>
<evidence type="ECO:0000256" key="3">
    <source>
        <dbReference type="ARBA" id="ARBA00022801"/>
    </source>
</evidence>
<name>A0A3M2L0T9_9NOCA</name>
<feature type="region of interest" description="Disordered" evidence="5">
    <location>
        <begin position="300"/>
        <end position="331"/>
    </location>
</feature>
<dbReference type="InterPro" id="IPR038765">
    <property type="entry name" value="Papain-like_cys_pep_sf"/>
</dbReference>
<feature type="domain" description="NlpC/P60" evidence="6">
    <location>
        <begin position="332"/>
        <end position="471"/>
    </location>
</feature>
<dbReference type="SUPFAM" id="SSF54001">
    <property type="entry name" value="Cysteine proteinases"/>
    <property type="match status" value="1"/>
</dbReference>
<dbReference type="PANTHER" id="PTHR47359">
    <property type="entry name" value="PEPTIDOGLYCAN DL-ENDOPEPTIDASE CWLO"/>
    <property type="match status" value="1"/>
</dbReference>
<dbReference type="Pfam" id="PF00877">
    <property type="entry name" value="NLPC_P60"/>
    <property type="match status" value="1"/>
</dbReference>
<accession>A0A3M2L0T9</accession>
<dbReference type="Gene3D" id="3.90.1720.10">
    <property type="entry name" value="endopeptidase domain like (from Nostoc punctiforme)"/>
    <property type="match status" value="1"/>
</dbReference>
<evidence type="ECO:0000259" key="6">
    <source>
        <dbReference type="PROSITE" id="PS51935"/>
    </source>
</evidence>
<keyword evidence="4" id="KW-0788">Thiol protease</keyword>
<evidence type="ECO:0000256" key="5">
    <source>
        <dbReference type="SAM" id="MobiDB-lite"/>
    </source>
</evidence>
<dbReference type="GO" id="GO:0006508">
    <property type="term" value="P:proteolysis"/>
    <property type="evidence" value="ECO:0007669"/>
    <property type="project" value="UniProtKB-KW"/>
</dbReference>
<dbReference type="Proteomes" id="UP000279275">
    <property type="component" value="Unassembled WGS sequence"/>
</dbReference>
<evidence type="ECO:0000256" key="2">
    <source>
        <dbReference type="ARBA" id="ARBA00022670"/>
    </source>
</evidence>
<evidence type="ECO:0000313" key="7">
    <source>
        <dbReference type="EMBL" id="RMI30340.1"/>
    </source>
</evidence>
<protein>
    <submittedName>
        <fullName evidence="7">NlpC/P60 family protein</fullName>
    </submittedName>
</protein>
<evidence type="ECO:0000256" key="4">
    <source>
        <dbReference type="ARBA" id="ARBA00022807"/>
    </source>
</evidence>